<evidence type="ECO:0000256" key="7">
    <source>
        <dbReference type="ARBA" id="ARBA00022840"/>
    </source>
</evidence>
<feature type="domain" description="Histidine kinase/HSP90-like ATPase" evidence="10">
    <location>
        <begin position="305"/>
        <end position="394"/>
    </location>
</feature>
<keyword evidence="9" id="KW-1133">Transmembrane helix</keyword>
<dbReference type="RefSeq" id="WP_253753004.1">
    <property type="nucleotide sequence ID" value="NZ_JAMZDZ010000001.1"/>
</dbReference>
<keyword evidence="12" id="KW-1185">Reference proteome</keyword>
<gene>
    <name evidence="11" type="ORF">ACFOZ4_18370</name>
</gene>
<accession>A0ABV8LQQ5</accession>
<name>A0ABV8LQQ5_9ACTN</name>
<dbReference type="CDD" id="cd16917">
    <property type="entry name" value="HATPase_UhpB-NarQ-NarX-like"/>
    <property type="match status" value="1"/>
</dbReference>
<feature type="transmembrane region" description="Helical" evidence="9">
    <location>
        <begin position="136"/>
        <end position="154"/>
    </location>
</feature>
<feature type="transmembrane region" description="Helical" evidence="9">
    <location>
        <begin position="39"/>
        <end position="61"/>
    </location>
</feature>
<evidence type="ECO:0000256" key="2">
    <source>
        <dbReference type="ARBA" id="ARBA00012438"/>
    </source>
</evidence>
<proteinExistence type="predicted"/>
<evidence type="ECO:0000313" key="12">
    <source>
        <dbReference type="Proteomes" id="UP001595816"/>
    </source>
</evidence>
<evidence type="ECO:0000256" key="3">
    <source>
        <dbReference type="ARBA" id="ARBA00022553"/>
    </source>
</evidence>
<dbReference type="EC" id="2.7.13.3" evidence="2"/>
<keyword evidence="9" id="KW-0472">Membrane</keyword>
<evidence type="ECO:0000256" key="6">
    <source>
        <dbReference type="ARBA" id="ARBA00022777"/>
    </source>
</evidence>
<keyword evidence="4" id="KW-0808">Transferase</keyword>
<dbReference type="InterPro" id="IPR050482">
    <property type="entry name" value="Sensor_HK_TwoCompSys"/>
</dbReference>
<protein>
    <recommendedName>
        <fullName evidence="2">histidine kinase</fullName>
        <ecNumber evidence="2">2.7.13.3</ecNumber>
    </recommendedName>
</protein>
<sequence length="395" mass="42072">MEQARADHPVAPWVVDLLFGAFVTLAIALIIATDRVDRAAGVMPGIAAYAFAVGFGALMLIRRRTPRAVLVATTLGLFAYYTMGYPAIGVAVPVAAALYSAAELGLLRPAIVTAVVVVSVSWYFRFRGGEPAAYLLGYELISNVALLAAAIALGDGVRSRRVIRRDEQERLTREAEHRMQRQREALARDLHDSIGHTMSVIALQTNVAAEAIERGDAAVAAKAVGIVRDTGEQTMRELRGTVRLLSADDRATDPKRDGADDRADDHTRTAVVSLRDLDGLIASAAAAGLTIRSDVDTQLDRISPAIDAAAYRIVQEALTNVIRHAHARNVHIALRQDGGTLRLAVTDDGRGGPIAPTGHGIRGMSERARLLGGSVTAAEEKAGFTVSATLPVRLT</sequence>
<dbReference type="Gene3D" id="1.20.5.1930">
    <property type="match status" value="1"/>
</dbReference>
<keyword evidence="8" id="KW-0902">Two-component regulatory system</keyword>
<evidence type="ECO:0000256" key="9">
    <source>
        <dbReference type="SAM" id="Phobius"/>
    </source>
</evidence>
<evidence type="ECO:0000256" key="8">
    <source>
        <dbReference type="ARBA" id="ARBA00023012"/>
    </source>
</evidence>
<dbReference type="PANTHER" id="PTHR24421:SF10">
    <property type="entry name" value="NITRATE_NITRITE SENSOR PROTEIN NARQ"/>
    <property type="match status" value="1"/>
</dbReference>
<dbReference type="SMART" id="SM00387">
    <property type="entry name" value="HATPase_c"/>
    <property type="match status" value="1"/>
</dbReference>
<keyword evidence="6 11" id="KW-0418">Kinase</keyword>
<dbReference type="Gene3D" id="3.30.565.10">
    <property type="entry name" value="Histidine kinase-like ATPase, C-terminal domain"/>
    <property type="match status" value="1"/>
</dbReference>
<keyword evidence="9" id="KW-0812">Transmembrane</keyword>
<evidence type="ECO:0000256" key="1">
    <source>
        <dbReference type="ARBA" id="ARBA00000085"/>
    </source>
</evidence>
<feature type="transmembrane region" description="Helical" evidence="9">
    <location>
        <begin position="12"/>
        <end position="33"/>
    </location>
</feature>
<feature type="transmembrane region" description="Helical" evidence="9">
    <location>
        <begin position="105"/>
        <end position="124"/>
    </location>
</feature>
<evidence type="ECO:0000256" key="4">
    <source>
        <dbReference type="ARBA" id="ARBA00022679"/>
    </source>
</evidence>
<dbReference type="Proteomes" id="UP001595816">
    <property type="component" value="Unassembled WGS sequence"/>
</dbReference>
<evidence type="ECO:0000259" key="10">
    <source>
        <dbReference type="SMART" id="SM00387"/>
    </source>
</evidence>
<dbReference type="InterPro" id="IPR036890">
    <property type="entry name" value="HATPase_C_sf"/>
</dbReference>
<comment type="catalytic activity">
    <reaction evidence="1">
        <text>ATP + protein L-histidine = ADP + protein N-phospho-L-histidine.</text>
        <dbReference type="EC" id="2.7.13.3"/>
    </reaction>
</comment>
<evidence type="ECO:0000313" key="11">
    <source>
        <dbReference type="EMBL" id="MFC4132579.1"/>
    </source>
</evidence>
<reference evidence="12" key="1">
    <citation type="journal article" date="2019" name="Int. J. Syst. Evol. Microbiol.">
        <title>The Global Catalogue of Microorganisms (GCM) 10K type strain sequencing project: providing services to taxonomists for standard genome sequencing and annotation.</title>
        <authorList>
            <consortium name="The Broad Institute Genomics Platform"/>
            <consortium name="The Broad Institute Genome Sequencing Center for Infectious Disease"/>
            <person name="Wu L."/>
            <person name="Ma J."/>
        </authorList>
    </citation>
    <scope>NUCLEOTIDE SEQUENCE [LARGE SCALE GENOMIC DNA]</scope>
    <source>
        <strain evidence="12">CGMCC 4.7289</strain>
    </source>
</reference>
<dbReference type="EMBL" id="JBHSAY010000009">
    <property type="protein sequence ID" value="MFC4132579.1"/>
    <property type="molecule type" value="Genomic_DNA"/>
</dbReference>
<feature type="transmembrane region" description="Helical" evidence="9">
    <location>
        <begin position="68"/>
        <end position="99"/>
    </location>
</feature>
<dbReference type="SUPFAM" id="SSF55874">
    <property type="entry name" value="ATPase domain of HSP90 chaperone/DNA topoisomerase II/histidine kinase"/>
    <property type="match status" value="1"/>
</dbReference>
<evidence type="ECO:0000256" key="5">
    <source>
        <dbReference type="ARBA" id="ARBA00022741"/>
    </source>
</evidence>
<keyword evidence="5" id="KW-0547">Nucleotide-binding</keyword>
<dbReference type="InterPro" id="IPR011712">
    <property type="entry name" value="Sig_transdc_His_kin_sub3_dim/P"/>
</dbReference>
<dbReference type="GO" id="GO:0016301">
    <property type="term" value="F:kinase activity"/>
    <property type="evidence" value="ECO:0007669"/>
    <property type="project" value="UniProtKB-KW"/>
</dbReference>
<comment type="caution">
    <text evidence="11">The sequence shown here is derived from an EMBL/GenBank/DDBJ whole genome shotgun (WGS) entry which is preliminary data.</text>
</comment>
<dbReference type="Pfam" id="PF07730">
    <property type="entry name" value="HisKA_3"/>
    <property type="match status" value="1"/>
</dbReference>
<organism evidence="11 12">
    <name type="scientific">Hamadaea flava</name>
    <dbReference type="NCBI Taxonomy" id="1742688"/>
    <lineage>
        <taxon>Bacteria</taxon>
        <taxon>Bacillati</taxon>
        <taxon>Actinomycetota</taxon>
        <taxon>Actinomycetes</taxon>
        <taxon>Micromonosporales</taxon>
        <taxon>Micromonosporaceae</taxon>
        <taxon>Hamadaea</taxon>
    </lineage>
</organism>
<dbReference type="InterPro" id="IPR003594">
    <property type="entry name" value="HATPase_dom"/>
</dbReference>
<keyword evidence="7" id="KW-0067">ATP-binding</keyword>
<dbReference type="PANTHER" id="PTHR24421">
    <property type="entry name" value="NITRATE/NITRITE SENSOR PROTEIN NARX-RELATED"/>
    <property type="match status" value="1"/>
</dbReference>
<dbReference type="Pfam" id="PF02518">
    <property type="entry name" value="HATPase_c"/>
    <property type="match status" value="1"/>
</dbReference>
<keyword evidence="3" id="KW-0597">Phosphoprotein</keyword>